<name>A0ABS7FMF6_9ACTN</name>
<organism evidence="1 2">
    <name type="scientific">Actinomadura parmotrematis</name>
    <dbReference type="NCBI Taxonomy" id="2864039"/>
    <lineage>
        <taxon>Bacteria</taxon>
        <taxon>Bacillati</taxon>
        <taxon>Actinomycetota</taxon>
        <taxon>Actinomycetes</taxon>
        <taxon>Streptosporangiales</taxon>
        <taxon>Thermomonosporaceae</taxon>
        <taxon>Actinomadura</taxon>
    </lineage>
</organism>
<dbReference type="PANTHER" id="PTHR34613">
    <property type="entry name" value="SLL0800 PROTEIN"/>
    <property type="match status" value="1"/>
</dbReference>
<dbReference type="RefSeq" id="WP_220163356.1">
    <property type="nucleotide sequence ID" value="NZ_JAIBOA010000002.1"/>
</dbReference>
<evidence type="ECO:0000313" key="2">
    <source>
        <dbReference type="Proteomes" id="UP000774570"/>
    </source>
</evidence>
<keyword evidence="2" id="KW-1185">Reference proteome</keyword>
<sequence length="291" mass="31906">MSPTPQHEVPLRLLRERPELTTDLLALLDISVPEGCDVRSCGEERPEVVAAQRRVDSLVVYEDAGSPRLAVITEVQLRHDPGKYWVWPAYLADVRADLKCPTLLLVLCPDEKTAARCRQVIHLGHPNLILVPMVIGPNQIPLFTDPATAAQKIELALLSTLAYGASDQGPEVIDTFMAALDVIGDNEKAKHYADLVILAAEGYVKDLLEERMKSGTFTYQSDYAKSIEAKTEAKAALRILEKRGVEVPEADRAQMLACTDPAQGALWLDRALDATTIADVLTPDSEDGTRT</sequence>
<dbReference type="PANTHER" id="PTHR34613:SF1">
    <property type="entry name" value="SLL6017 PROTEIN"/>
    <property type="match status" value="1"/>
</dbReference>
<evidence type="ECO:0000313" key="1">
    <source>
        <dbReference type="EMBL" id="MBW8481558.1"/>
    </source>
</evidence>
<comment type="caution">
    <text evidence="1">The sequence shown here is derived from an EMBL/GenBank/DDBJ whole genome shotgun (WGS) entry which is preliminary data.</text>
</comment>
<dbReference type="Proteomes" id="UP000774570">
    <property type="component" value="Unassembled WGS sequence"/>
</dbReference>
<proteinExistence type="predicted"/>
<protein>
    <recommendedName>
        <fullName evidence="3">DUF4365 domain-containing protein</fullName>
    </recommendedName>
</protein>
<evidence type="ECO:0008006" key="3">
    <source>
        <dbReference type="Google" id="ProtNLM"/>
    </source>
</evidence>
<accession>A0ABS7FMF6</accession>
<reference evidence="1 2" key="1">
    <citation type="submission" date="2021-07" db="EMBL/GenBank/DDBJ databases">
        <title>Actinomadura sp. PM05-2 isolated from lichen.</title>
        <authorList>
            <person name="Somphong A."/>
            <person name="Phongsopitanun W."/>
            <person name="Tanasupawat S."/>
            <person name="Peongsungnone V."/>
        </authorList>
    </citation>
    <scope>NUCLEOTIDE SEQUENCE [LARGE SCALE GENOMIC DNA]</scope>
    <source>
        <strain evidence="1 2">PM05-2</strain>
    </source>
</reference>
<gene>
    <name evidence="1" type="ORF">K1Y72_04180</name>
</gene>
<dbReference type="EMBL" id="JAIBOA010000002">
    <property type="protein sequence ID" value="MBW8481558.1"/>
    <property type="molecule type" value="Genomic_DNA"/>
</dbReference>